<dbReference type="AlphaFoldDB" id="A0A8B2NVR1"/>
<dbReference type="Gene3D" id="3.40.50.12230">
    <property type="match status" value="1"/>
</dbReference>
<dbReference type="OrthoDB" id="5355061at2"/>
<evidence type="ECO:0000313" key="4">
    <source>
        <dbReference type="Proteomes" id="UP000249590"/>
    </source>
</evidence>
<dbReference type="SUPFAM" id="SSF53328">
    <property type="entry name" value="Formyltransferase"/>
    <property type="match status" value="1"/>
</dbReference>
<evidence type="ECO:0000256" key="1">
    <source>
        <dbReference type="SAM" id="MobiDB-lite"/>
    </source>
</evidence>
<evidence type="ECO:0000259" key="2">
    <source>
        <dbReference type="Pfam" id="PF00551"/>
    </source>
</evidence>
<reference evidence="3 4" key="1">
    <citation type="submission" date="2018-05" db="EMBL/GenBank/DDBJ databases">
        <title>Acuticoccus sediminis sp. nov., isolated from deep-sea sediment of Indian Ocean.</title>
        <authorList>
            <person name="Liu X."/>
            <person name="Lai Q."/>
            <person name="Du Y."/>
            <person name="Sun F."/>
            <person name="Zhang X."/>
            <person name="Wang S."/>
            <person name="Shao Z."/>
        </authorList>
    </citation>
    <scope>NUCLEOTIDE SEQUENCE [LARGE SCALE GENOMIC DNA]</scope>
    <source>
        <strain evidence="3 4">PTG4-2</strain>
    </source>
</reference>
<dbReference type="Pfam" id="PF00551">
    <property type="entry name" value="Formyl_trans_N"/>
    <property type="match status" value="1"/>
</dbReference>
<dbReference type="InterPro" id="IPR036477">
    <property type="entry name" value="Formyl_transf_N_sf"/>
</dbReference>
<feature type="domain" description="Formyl transferase N-terminal" evidence="2">
    <location>
        <begin position="68"/>
        <end position="156"/>
    </location>
</feature>
<keyword evidence="4" id="KW-1185">Reference proteome</keyword>
<dbReference type="RefSeq" id="WP_111342155.1">
    <property type="nucleotide sequence ID" value="NZ_JAIWKD010000001.1"/>
</dbReference>
<name>A0A8B2NVR1_9HYPH</name>
<dbReference type="PANTHER" id="PTHR11138">
    <property type="entry name" value="METHIONYL-TRNA FORMYLTRANSFERASE"/>
    <property type="match status" value="1"/>
</dbReference>
<protein>
    <submittedName>
        <fullName evidence="3">Methionyl-tRNA formyltransferase</fullName>
    </submittedName>
</protein>
<proteinExistence type="predicted"/>
<organism evidence="3 4">
    <name type="scientific">Acuticoccus sediminis</name>
    <dbReference type="NCBI Taxonomy" id="2184697"/>
    <lineage>
        <taxon>Bacteria</taxon>
        <taxon>Pseudomonadati</taxon>
        <taxon>Pseudomonadota</taxon>
        <taxon>Alphaproteobacteria</taxon>
        <taxon>Hyphomicrobiales</taxon>
        <taxon>Amorphaceae</taxon>
        <taxon>Acuticoccus</taxon>
    </lineage>
</organism>
<accession>A0A8B2NVR1</accession>
<dbReference type="GO" id="GO:0004479">
    <property type="term" value="F:methionyl-tRNA formyltransferase activity"/>
    <property type="evidence" value="ECO:0007669"/>
    <property type="project" value="TreeGrafter"/>
</dbReference>
<sequence>MNVLLTGQKAFGAAVFEMLQRMGCTVCAVSAPALREDGVREDRLRAAAERAGVPWIHPGTLRPETVPAGTDLILAAHSHDFVGRRTRMATTYGAIGYHPSLLPRHRGRDAVRWTIHMKDPLAGGTVYWLSERMDGGDIAAQDYVFVAPGETVDSLWREKLFPLGLTLLERTVKDIAAGVIRREPQDETYATWEPSWERPPANRPELDLIGTLPSGTRVSRKAARS</sequence>
<dbReference type="InterPro" id="IPR002376">
    <property type="entry name" value="Formyl_transf_N"/>
</dbReference>
<dbReference type="PANTHER" id="PTHR11138:SF5">
    <property type="entry name" value="METHIONYL-TRNA FORMYLTRANSFERASE, MITOCHONDRIAL"/>
    <property type="match status" value="1"/>
</dbReference>
<gene>
    <name evidence="3" type="ORF">DLJ53_02795</name>
</gene>
<keyword evidence="3" id="KW-0808">Transferase</keyword>
<dbReference type="EMBL" id="QHHQ01000001">
    <property type="protein sequence ID" value="RAI03453.1"/>
    <property type="molecule type" value="Genomic_DNA"/>
</dbReference>
<comment type="caution">
    <text evidence="3">The sequence shown here is derived from an EMBL/GenBank/DDBJ whole genome shotgun (WGS) entry which is preliminary data.</text>
</comment>
<dbReference type="Proteomes" id="UP000249590">
    <property type="component" value="Unassembled WGS sequence"/>
</dbReference>
<feature type="region of interest" description="Disordered" evidence="1">
    <location>
        <begin position="191"/>
        <end position="225"/>
    </location>
</feature>
<evidence type="ECO:0000313" key="3">
    <source>
        <dbReference type="EMBL" id="RAI03453.1"/>
    </source>
</evidence>